<dbReference type="SUPFAM" id="SSF55961">
    <property type="entry name" value="Bet v1-like"/>
    <property type="match status" value="1"/>
</dbReference>
<dbReference type="Proteomes" id="UP000322244">
    <property type="component" value="Unassembled WGS sequence"/>
</dbReference>
<dbReference type="Gene3D" id="3.30.530.20">
    <property type="match status" value="1"/>
</dbReference>
<dbReference type="EMBL" id="VLNY01000002">
    <property type="protein sequence ID" value="KAA0024107.1"/>
    <property type="molecule type" value="Genomic_DNA"/>
</dbReference>
<comment type="caution">
    <text evidence="1">The sequence shown here is derived from an EMBL/GenBank/DDBJ whole genome shotgun (WGS) entry which is preliminary data.</text>
</comment>
<reference evidence="1 2" key="1">
    <citation type="submission" date="2019-07" db="EMBL/GenBank/DDBJ databases">
        <title>Rhodococcus cavernicolus sp. nov., isolated from a cave.</title>
        <authorList>
            <person name="Lee S.D."/>
        </authorList>
    </citation>
    <scope>NUCLEOTIDE SEQUENCE [LARGE SCALE GENOMIC DNA]</scope>
    <source>
        <strain evidence="1 2">C1-24</strain>
    </source>
</reference>
<name>A0A5A7SHB3_9NOCA</name>
<dbReference type="Pfam" id="PF10604">
    <property type="entry name" value="Polyketide_cyc2"/>
    <property type="match status" value="1"/>
</dbReference>
<dbReference type="CDD" id="cd07812">
    <property type="entry name" value="SRPBCC"/>
    <property type="match status" value="1"/>
</dbReference>
<gene>
    <name evidence="1" type="ORF">FOY51_06005</name>
</gene>
<dbReference type="RefSeq" id="WP_149429267.1">
    <property type="nucleotide sequence ID" value="NZ_VLNY01000002.1"/>
</dbReference>
<dbReference type="InterPro" id="IPR023393">
    <property type="entry name" value="START-like_dom_sf"/>
</dbReference>
<evidence type="ECO:0000313" key="2">
    <source>
        <dbReference type="Proteomes" id="UP000322244"/>
    </source>
</evidence>
<dbReference type="OrthoDB" id="191189at2"/>
<organism evidence="1 2">
    <name type="scientific">Antrihabitans cavernicola</name>
    <dbReference type="NCBI Taxonomy" id="2495913"/>
    <lineage>
        <taxon>Bacteria</taxon>
        <taxon>Bacillati</taxon>
        <taxon>Actinomycetota</taxon>
        <taxon>Actinomycetes</taxon>
        <taxon>Mycobacteriales</taxon>
        <taxon>Nocardiaceae</taxon>
        <taxon>Antrihabitans</taxon>
    </lineage>
</organism>
<dbReference type="InterPro" id="IPR019587">
    <property type="entry name" value="Polyketide_cyclase/dehydratase"/>
</dbReference>
<evidence type="ECO:0000313" key="1">
    <source>
        <dbReference type="EMBL" id="KAA0024107.1"/>
    </source>
</evidence>
<sequence length="133" mass="14372">MTRSYSADSTATAAETWSLVSEPARWPEWAPHIRGAWGLGTPEVQAGQRGAARLLWVVPVPALVSAKSEHRSWSWQVGPVTLDHEVTPLPSGSRITMTISAPGPIEGVLAATYGPVVQLLVRRLARIAEELSR</sequence>
<proteinExistence type="predicted"/>
<keyword evidence="2" id="KW-1185">Reference proteome</keyword>
<accession>A0A5A7SHB3</accession>
<dbReference type="AlphaFoldDB" id="A0A5A7SHB3"/>
<protein>
    <submittedName>
        <fullName evidence="1">SRPBCC family protein</fullName>
    </submittedName>
</protein>